<dbReference type="NCBIfam" id="NF001237">
    <property type="entry name" value="PRK00207.1"/>
    <property type="match status" value="1"/>
</dbReference>
<keyword evidence="3" id="KW-0963">Cytoplasm</keyword>
<dbReference type="InterPro" id="IPR017463">
    <property type="entry name" value="Sulphur_relay_TusD/DsrE"/>
</dbReference>
<evidence type="ECO:0000256" key="1">
    <source>
        <dbReference type="ARBA" id="ARBA00004496"/>
    </source>
</evidence>
<gene>
    <name evidence="5" type="primary">tusD</name>
    <name evidence="5" type="ORF">GCM10023333_42400</name>
</gene>
<dbReference type="Gene3D" id="3.40.1260.10">
    <property type="entry name" value="DsrEFH-like"/>
    <property type="match status" value="1"/>
</dbReference>
<organism evidence="5 6">
    <name type="scientific">Ferrimonas pelagia</name>
    <dbReference type="NCBI Taxonomy" id="1177826"/>
    <lineage>
        <taxon>Bacteria</taxon>
        <taxon>Pseudomonadati</taxon>
        <taxon>Pseudomonadota</taxon>
        <taxon>Gammaproteobacteria</taxon>
        <taxon>Alteromonadales</taxon>
        <taxon>Ferrimonadaceae</taxon>
        <taxon>Ferrimonas</taxon>
    </lineage>
</organism>
<keyword evidence="4" id="KW-0808">Transferase</keyword>
<dbReference type="RefSeq" id="WP_345337528.1">
    <property type="nucleotide sequence ID" value="NZ_BAABJZ010000107.1"/>
</dbReference>
<sequence>MNKFVLFVNGPAYGSQHAYTALRFAQAALTAGHQVRQVFFYQDGVHNASRLLCPASDEFDIAQQWQLLHQQGIELISCVSAGLRRGVIDAEAAEDSERDSTNLAASFVLGGLGEFISASAEADRVLQFG</sequence>
<dbReference type="EMBL" id="BAABJZ010000107">
    <property type="protein sequence ID" value="GAA4903640.1"/>
    <property type="molecule type" value="Genomic_DNA"/>
</dbReference>
<dbReference type="SUPFAM" id="SSF75169">
    <property type="entry name" value="DsrEFH-like"/>
    <property type="match status" value="1"/>
</dbReference>
<keyword evidence="6" id="KW-1185">Reference proteome</keyword>
<protein>
    <submittedName>
        <fullName evidence="5">Sulfurtransferase complex subunit TusD</fullName>
    </submittedName>
</protein>
<dbReference type="Proteomes" id="UP001499988">
    <property type="component" value="Unassembled WGS sequence"/>
</dbReference>
<evidence type="ECO:0000256" key="2">
    <source>
        <dbReference type="ARBA" id="ARBA00007067"/>
    </source>
</evidence>
<comment type="caution">
    <text evidence="5">The sequence shown here is derived from an EMBL/GenBank/DDBJ whole genome shotgun (WGS) entry which is preliminary data.</text>
</comment>
<dbReference type="PANTHER" id="PTHR34874:SF3">
    <property type="entry name" value="SULFURTRANSFERASE TUSD"/>
    <property type="match status" value="1"/>
</dbReference>
<evidence type="ECO:0000313" key="5">
    <source>
        <dbReference type="EMBL" id="GAA4903640.1"/>
    </source>
</evidence>
<dbReference type="InterPro" id="IPR003787">
    <property type="entry name" value="Sulphur_relay_DsrE/F-like"/>
</dbReference>
<comment type="subcellular location">
    <subcellularLocation>
        <location evidence="1">Cytoplasm</location>
    </subcellularLocation>
</comment>
<comment type="similarity">
    <text evidence="2">Belongs to the DsrE/TusD family.</text>
</comment>
<dbReference type="InterPro" id="IPR027396">
    <property type="entry name" value="DsrEFH-like"/>
</dbReference>
<dbReference type="Pfam" id="PF02635">
    <property type="entry name" value="DsrE"/>
    <property type="match status" value="1"/>
</dbReference>
<dbReference type="NCBIfam" id="TIGR03012">
    <property type="entry name" value="sulf_tusD_dsrE"/>
    <property type="match status" value="1"/>
</dbReference>
<accession>A0ABP9FI20</accession>
<proteinExistence type="inferred from homology"/>
<name>A0ABP9FI20_9GAMM</name>
<dbReference type="PANTHER" id="PTHR34874">
    <property type="entry name" value="PROTEIN YCHN"/>
    <property type="match status" value="1"/>
</dbReference>
<reference evidence="6" key="1">
    <citation type="journal article" date="2019" name="Int. J. Syst. Evol. Microbiol.">
        <title>The Global Catalogue of Microorganisms (GCM) 10K type strain sequencing project: providing services to taxonomists for standard genome sequencing and annotation.</title>
        <authorList>
            <consortium name="The Broad Institute Genomics Platform"/>
            <consortium name="The Broad Institute Genome Sequencing Center for Infectious Disease"/>
            <person name="Wu L."/>
            <person name="Ma J."/>
        </authorList>
    </citation>
    <scope>NUCLEOTIDE SEQUENCE [LARGE SCALE GENOMIC DNA]</scope>
    <source>
        <strain evidence="6">JCM 18401</strain>
    </source>
</reference>
<evidence type="ECO:0000256" key="3">
    <source>
        <dbReference type="ARBA" id="ARBA00022490"/>
    </source>
</evidence>
<evidence type="ECO:0000313" key="6">
    <source>
        <dbReference type="Proteomes" id="UP001499988"/>
    </source>
</evidence>
<evidence type="ECO:0000256" key="4">
    <source>
        <dbReference type="ARBA" id="ARBA00022679"/>
    </source>
</evidence>